<evidence type="ECO:0000313" key="2">
    <source>
        <dbReference type="EMBL" id="KAF9543052.1"/>
    </source>
</evidence>
<gene>
    <name evidence="2" type="ORF">EC957_001336</name>
</gene>
<dbReference type="EMBL" id="JAAAXW010000123">
    <property type="protein sequence ID" value="KAF9543052.1"/>
    <property type="molecule type" value="Genomic_DNA"/>
</dbReference>
<proteinExistence type="predicted"/>
<evidence type="ECO:0000313" key="3">
    <source>
        <dbReference type="Proteomes" id="UP000723463"/>
    </source>
</evidence>
<name>A0A9P6F4Y8_9FUNG</name>
<dbReference type="Proteomes" id="UP000723463">
    <property type="component" value="Unassembled WGS sequence"/>
</dbReference>
<keyword evidence="3" id="KW-1185">Reference proteome</keyword>
<sequence>MAKVKALMGSFYGRNIPKPRLRTTGNTRDDDDDIPTDRRVPYSTRHNVFHRSTKDKIVKIRKTMKALWKKAHPMDDNFKRVTCAVLNNLGHNVHSCRGEADVCISTQGGEIYSFSGDSDFLYHPIHTFVRKDPKDPTTMLAYPTQEARTSFNLTPAGMTALAVVSRNDYSVHVQGYSLKKNLKVFQSINGAKPSDAIHLSSEVLVTRYCLAVSKPWEITNPTRLSSAMDIFVHHQETFSDRPVPSSTMSFNHGSLLSNLVQEVVQGEESITLDDSDPRLESEDVRAFMDKMKVALALWTREKRKLEEEAKMIAVKDHRLL</sequence>
<reference evidence="2" key="1">
    <citation type="journal article" date="2020" name="Fungal Divers.">
        <title>Resolving the Mortierellaceae phylogeny through synthesis of multi-gene phylogenetics and phylogenomics.</title>
        <authorList>
            <person name="Vandepol N."/>
            <person name="Liber J."/>
            <person name="Desiro A."/>
            <person name="Na H."/>
            <person name="Kennedy M."/>
            <person name="Barry K."/>
            <person name="Grigoriev I.V."/>
            <person name="Miller A.N."/>
            <person name="O'Donnell K."/>
            <person name="Stajich J.E."/>
            <person name="Bonito G."/>
        </authorList>
    </citation>
    <scope>NUCLEOTIDE SEQUENCE</scope>
    <source>
        <strain evidence="2">NRRL 2591</strain>
    </source>
</reference>
<organism evidence="2 3">
    <name type="scientific">Mortierella hygrophila</name>
    <dbReference type="NCBI Taxonomy" id="979708"/>
    <lineage>
        <taxon>Eukaryota</taxon>
        <taxon>Fungi</taxon>
        <taxon>Fungi incertae sedis</taxon>
        <taxon>Mucoromycota</taxon>
        <taxon>Mortierellomycotina</taxon>
        <taxon>Mortierellomycetes</taxon>
        <taxon>Mortierellales</taxon>
        <taxon>Mortierellaceae</taxon>
        <taxon>Mortierella</taxon>
    </lineage>
</organism>
<protein>
    <submittedName>
        <fullName evidence="2">Uncharacterized protein</fullName>
    </submittedName>
</protein>
<evidence type="ECO:0000256" key="1">
    <source>
        <dbReference type="SAM" id="MobiDB-lite"/>
    </source>
</evidence>
<dbReference type="AlphaFoldDB" id="A0A9P6F4Y8"/>
<feature type="region of interest" description="Disordered" evidence="1">
    <location>
        <begin position="15"/>
        <end position="40"/>
    </location>
</feature>
<comment type="caution">
    <text evidence="2">The sequence shown here is derived from an EMBL/GenBank/DDBJ whole genome shotgun (WGS) entry which is preliminary data.</text>
</comment>
<accession>A0A9P6F4Y8</accession>